<dbReference type="GO" id="GO:0006352">
    <property type="term" value="P:DNA-templated transcription initiation"/>
    <property type="evidence" value="ECO:0007669"/>
    <property type="project" value="InterPro"/>
</dbReference>
<gene>
    <name evidence="6" type="ORF">GS601_07550</name>
</gene>
<evidence type="ECO:0000256" key="2">
    <source>
        <dbReference type="ARBA" id="ARBA00023082"/>
    </source>
</evidence>
<keyword evidence="1" id="KW-0805">Transcription regulation</keyword>
<sequence length="221" mass="24926">MVSQLTVKPHLGKPHLYESLLIDPLHCRRVERIARKQTRGSAIAWEDAAQAAQMKVLQALRDGKFRQGGVVEFSRWATTVARFEIIDLVRKEKHRSCASLDTALPGTDVPLLDTIADELNAFDSLERSELVLSAIAAIADLDRRHPDRGYLKLWQGQIQSTTQTRLAKELGITQGEVSKRWKELVGNVAETLGLGQPSTLKREHETLRTQKVNRTRSMAQW</sequence>
<reference evidence="6" key="1">
    <citation type="submission" date="2019-12" db="EMBL/GenBank/DDBJ databases">
        <title>High-Quality draft genome sequences of three cyanobacteria isolated from the limestone walls of the Old Cathedral of Coimbra.</title>
        <authorList>
            <person name="Tiago I."/>
            <person name="Soares F."/>
            <person name="Portugal A."/>
        </authorList>
    </citation>
    <scope>NUCLEOTIDE SEQUENCE</scope>
    <source>
        <strain evidence="6">A</strain>
    </source>
</reference>
<dbReference type="AlphaFoldDB" id="A0A8J7Z665"/>
<dbReference type="GO" id="GO:0003677">
    <property type="term" value="F:DNA binding"/>
    <property type="evidence" value="ECO:0007669"/>
    <property type="project" value="UniProtKB-KW"/>
</dbReference>
<evidence type="ECO:0000256" key="3">
    <source>
        <dbReference type="ARBA" id="ARBA00023125"/>
    </source>
</evidence>
<keyword evidence="2" id="KW-0731">Sigma factor</keyword>
<evidence type="ECO:0000313" key="7">
    <source>
        <dbReference type="Proteomes" id="UP000646053"/>
    </source>
</evidence>
<evidence type="ECO:0000256" key="1">
    <source>
        <dbReference type="ARBA" id="ARBA00023015"/>
    </source>
</evidence>
<dbReference type="PANTHER" id="PTHR30385">
    <property type="entry name" value="SIGMA FACTOR F FLAGELLAR"/>
    <property type="match status" value="1"/>
</dbReference>
<dbReference type="Proteomes" id="UP000646053">
    <property type="component" value="Unassembled WGS sequence"/>
</dbReference>
<dbReference type="EMBL" id="WVIE01000007">
    <property type="protein sequence ID" value="NDJ17143.1"/>
    <property type="molecule type" value="Genomic_DNA"/>
</dbReference>
<comment type="caution">
    <text evidence="6">The sequence shown here is derived from an EMBL/GenBank/DDBJ whole genome shotgun (WGS) entry which is preliminary data.</text>
</comment>
<dbReference type="InterPro" id="IPR007627">
    <property type="entry name" value="RNA_pol_sigma70_r2"/>
</dbReference>
<organism evidence="6 7">
    <name type="scientific">Myxacorys almedinensis A</name>
    <dbReference type="NCBI Taxonomy" id="2690445"/>
    <lineage>
        <taxon>Bacteria</taxon>
        <taxon>Bacillati</taxon>
        <taxon>Cyanobacteriota</taxon>
        <taxon>Cyanophyceae</taxon>
        <taxon>Leptolyngbyales</taxon>
        <taxon>Leptolyngbyaceae</taxon>
        <taxon>Myxacorys</taxon>
        <taxon>Myxacorys almedinensis</taxon>
    </lineage>
</organism>
<keyword evidence="4" id="KW-0804">Transcription</keyword>
<dbReference type="Pfam" id="PF04542">
    <property type="entry name" value="Sigma70_r2"/>
    <property type="match status" value="1"/>
</dbReference>
<protein>
    <submittedName>
        <fullName evidence="6">Sigma-70 family RNA polymerase sigma factor</fullName>
    </submittedName>
</protein>
<dbReference type="NCBIfam" id="TIGR02937">
    <property type="entry name" value="sigma70-ECF"/>
    <property type="match status" value="1"/>
</dbReference>
<dbReference type="GO" id="GO:0016987">
    <property type="term" value="F:sigma factor activity"/>
    <property type="evidence" value="ECO:0007669"/>
    <property type="project" value="UniProtKB-KW"/>
</dbReference>
<feature type="domain" description="RNA polymerase sigma-70 region 2" evidence="5">
    <location>
        <begin position="27"/>
        <end position="93"/>
    </location>
</feature>
<proteinExistence type="predicted"/>
<evidence type="ECO:0000256" key="4">
    <source>
        <dbReference type="ARBA" id="ARBA00023163"/>
    </source>
</evidence>
<keyword evidence="7" id="KW-1185">Reference proteome</keyword>
<keyword evidence="3" id="KW-0238">DNA-binding</keyword>
<dbReference type="InterPro" id="IPR014284">
    <property type="entry name" value="RNA_pol_sigma-70_dom"/>
</dbReference>
<evidence type="ECO:0000313" key="6">
    <source>
        <dbReference type="EMBL" id="NDJ17143.1"/>
    </source>
</evidence>
<evidence type="ECO:0000259" key="5">
    <source>
        <dbReference type="Pfam" id="PF04542"/>
    </source>
</evidence>
<dbReference type="SUPFAM" id="SSF88946">
    <property type="entry name" value="Sigma2 domain of RNA polymerase sigma factors"/>
    <property type="match status" value="1"/>
</dbReference>
<dbReference type="RefSeq" id="WP_162422661.1">
    <property type="nucleotide sequence ID" value="NZ_WVIE01000007.1"/>
</dbReference>
<dbReference type="InterPro" id="IPR013325">
    <property type="entry name" value="RNA_pol_sigma_r2"/>
</dbReference>
<name>A0A8J7Z665_9CYAN</name>
<dbReference type="Gene3D" id="1.10.1740.10">
    <property type="match status" value="1"/>
</dbReference>
<accession>A0A8J7Z665</accession>